<evidence type="ECO:0000313" key="3">
    <source>
        <dbReference type="EMBL" id="RDD62317.1"/>
    </source>
</evidence>
<reference evidence="3 4" key="1">
    <citation type="submission" date="2018-07" db="EMBL/GenBank/DDBJ databases">
        <title>Venubactetium sediminum gen. nov., sp. nov., isolated from a marine solar saltern.</title>
        <authorList>
            <person name="Wang S."/>
        </authorList>
    </citation>
    <scope>NUCLEOTIDE SEQUENCE [LARGE SCALE GENOMIC DNA]</scope>
    <source>
        <strain evidence="3 4">WD2A32</strain>
    </source>
</reference>
<dbReference type="Proteomes" id="UP000253941">
    <property type="component" value="Unassembled WGS sequence"/>
</dbReference>
<dbReference type="InterPro" id="IPR015947">
    <property type="entry name" value="PUA-like_sf"/>
</dbReference>
<feature type="domain" description="Lon N-terminal" evidence="2">
    <location>
        <begin position="19"/>
        <end position="236"/>
    </location>
</feature>
<name>A0A369TDT0_9PROT</name>
<proteinExistence type="predicted"/>
<accession>A0A369TDT0</accession>
<dbReference type="PANTHER" id="PTHR46732:SF8">
    <property type="entry name" value="ATP-DEPENDENT PROTEASE LA (LON) DOMAIN PROTEIN"/>
    <property type="match status" value="1"/>
</dbReference>
<dbReference type="SUPFAM" id="SSF88697">
    <property type="entry name" value="PUA domain-like"/>
    <property type="match status" value="1"/>
</dbReference>
<dbReference type="RefSeq" id="WP_114581829.1">
    <property type="nucleotide sequence ID" value="NZ_QPMH01000006.1"/>
</dbReference>
<gene>
    <name evidence="3" type="ORF">DRB17_08800</name>
</gene>
<dbReference type="PANTHER" id="PTHR46732">
    <property type="entry name" value="ATP-DEPENDENT PROTEASE LA (LON) DOMAIN PROTEIN"/>
    <property type="match status" value="1"/>
</dbReference>
<dbReference type="InterPro" id="IPR003111">
    <property type="entry name" value="Lon_prtase_N"/>
</dbReference>
<dbReference type="SMART" id="SM00464">
    <property type="entry name" value="LON"/>
    <property type="match status" value="1"/>
</dbReference>
<dbReference type="AlphaFoldDB" id="A0A369TDT0"/>
<keyword evidence="4" id="KW-1185">Reference proteome</keyword>
<dbReference type="EMBL" id="QPMH01000006">
    <property type="protein sequence ID" value="RDD62317.1"/>
    <property type="molecule type" value="Genomic_DNA"/>
</dbReference>
<evidence type="ECO:0000256" key="1">
    <source>
        <dbReference type="SAM" id="MobiDB-lite"/>
    </source>
</evidence>
<dbReference type="Gene3D" id="2.30.130.40">
    <property type="entry name" value="LON domain-like"/>
    <property type="match status" value="1"/>
</dbReference>
<organism evidence="3 4">
    <name type="scientific">Ferruginivarius sediminum</name>
    <dbReference type="NCBI Taxonomy" id="2661937"/>
    <lineage>
        <taxon>Bacteria</taxon>
        <taxon>Pseudomonadati</taxon>
        <taxon>Pseudomonadota</taxon>
        <taxon>Alphaproteobacteria</taxon>
        <taxon>Rhodospirillales</taxon>
        <taxon>Rhodospirillaceae</taxon>
        <taxon>Ferruginivarius</taxon>
    </lineage>
</organism>
<dbReference type="InterPro" id="IPR046336">
    <property type="entry name" value="Lon_prtase_N_sf"/>
</dbReference>
<dbReference type="Pfam" id="PF02190">
    <property type="entry name" value="LON_substr_bdg"/>
    <property type="match status" value="1"/>
</dbReference>
<protein>
    <submittedName>
        <fullName evidence="3">Peptidase S16</fullName>
    </submittedName>
</protein>
<feature type="region of interest" description="Disordered" evidence="1">
    <location>
        <begin position="65"/>
        <end position="96"/>
    </location>
</feature>
<evidence type="ECO:0000259" key="2">
    <source>
        <dbReference type="PROSITE" id="PS51787"/>
    </source>
</evidence>
<sequence>MSDVVHPFDPTLDELPETLPIFPLPGVLLLPGGRLPLNVFEPRYLSMVQDALAGSRMIGMVQPVAEEEEADNEEAGEGGDASFEDEAGGGSTTYDPGSAPVYATGCAGRIVAFSETDDGRYLITLRGVVRFRISRELPLLNGYRRVQPSFSAFADDLERRRVMFDRQRLLDALQYYFDQQGIEADWDAIQEASNERLVTSLAMVCPFSAAEKQALLEAPDLSQRAETMTAILEMAVLGSGQSGAEAPRH</sequence>
<dbReference type="PROSITE" id="PS51787">
    <property type="entry name" value="LON_N"/>
    <property type="match status" value="1"/>
</dbReference>
<comment type="caution">
    <text evidence="3">The sequence shown here is derived from an EMBL/GenBank/DDBJ whole genome shotgun (WGS) entry which is preliminary data.</text>
</comment>
<feature type="compositionally biased region" description="Acidic residues" evidence="1">
    <location>
        <begin position="65"/>
        <end position="87"/>
    </location>
</feature>
<evidence type="ECO:0000313" key="4">
    <source>
        <dbReference type="Proteomes" id="UP000253941"/>
    </source>
</evidence>